<organism evidence="1 2">
    <name type="scientific">Populus alba x Populus x berolinensis</name>
    <dbReference type="NCBI Taxonomy" id="444605"/>
    <lineage>
        <taxon>Eukaryota</taxon>
        <taxon>Viridiplantae</taxon>
        <taxon>Streptophyta</taxon>
        <taxon>Embryophyta</taxon>
        <taxon>Tracheophyta</taxon>
        <taxon>Spermatophyta</taxon>
        <taxon>Magnoliopsida</taxon>
        <taxon>eudicotyledons</taxon>
        <taxon>Gunneridae</taxon>
        <taxon>Pentapetalae</taxon>
        <taxon>rosids</taxon>
        <taxon>fabids</taxon>
        <taxon>Malpighiales</taxon>
        <taxon>Salicaceae</taxon>
        <taxon>Saliceae</taxon>
        <taxon>Populus</taxon>
    </lineage>
</organism>
<protein>
    <submittedName>
        <fullName evidence="1">Uncharacterized protein</fullName>
    </submittedName>
</protein>
<gene>
    <name evidence="1" type="ORF">NC653_008114</name>
</gene>
<reference evidence="1" key="1">
    <citation type="journal article" date="2023" name="Mol. Ecol. Resour.">
        <title>Chromosome-level genome assembly of a triploid poplar Populus alba 'Berolinensis'.</title>
        <authorList>
            <person name="Chen S."/>
            <person name="Yu Y."/>
            <person name="Wang X."/>
            <person name="Wang S."/>
            <person name="Zhang T."/>
            <person name="Zhou Y."/>
            <person name="He R."/>
            <person name="Meng N."/>
            <person name="Wang Y."/>
            <person name="Liu W."/>
            <person name="Liu Z."/>
            <person name="Liu J."/>
            <person name="Guo Q."/>
            <person name="Huang H."/>
            <person name="Sederoff R.R."/>
            <person name="Wang G."/>
            <person name="Qu G."/>
            <person name="Chen S."/>
        </authorList>
    </citation>
    <scope>NUCLEOTIDE SEQUENCE</scope>
    <source>
        <strain evidence="1">SC-2020</strain>
    </source>
</reference>
<proteinExistence type="predicted"/>
<comment type="caution">
    <text evidence="1">The sequence shown here is derived from an EMBL/GenBank/DDBJ whole genome shotgun (WGS) entry which is preliminary data.</text>
</comment>
<accession>A0AAD6W879</accession>
<evidence type="ECO:0000313" key="1">
    <source>
        <dbReference type="EMBL" id="KAJ7002798.1"/>
    </source>
</evidence>
<dbReference type="EMBL" id="JAQIZT010000003">
    <property type="protein sequence ID" value="KAJ7002798.1"/>
    <property type="molecule type" value="Genomic_DNA"/>
</dbReference>
<evidence type="ECO:0000313" key="2">
    <source>
        <dbReference type="Proteomes" id="UP001164929"/>
    </source>
</evidence>
<sequence length="96" mass="10866">MQAQARHVANSTSFASAASGFHLQRHRNEQQPQCIGNLFYKDVVVISSSHVNFCDSQLLATTRGCFQFFCFFLSTTNAEIIKIEEQLIELQHSSRV</sequence>
<name>A0AAD6W879_9ROSI</name>
<dbReference type="Proteomes" id="UP001164929">
    <property type="component" value="Chromosome 3"/>
</dbReference>
<keyword evidence="2" id="KW-1185">Reference proteome</keyword>
<dbReference type="AlphaFoldDB" id="A0AAD6W879"/>